<dbReference type="GeneID" id="112686150"/>
<dbReference type="RefSeq" id="XP_025414113.1">
    <property type="nucleotide sequence ID" value="XM_025558328.1"/>
</dbReference>
<sequence>MEPWEKVCIHVSMYAILREMRPIDPFYVKYLSQLPKQITEETIGEEVYPIGTYINVFFVVIVFLVTDYLRYKPIMIINGISGIIYYSLLLGSPTTMKLKIGQVFQVIFRAAEVAYYTYMFAQIKNKDQYQIAYSRVRASVLVGKCGSGLLSQVVISYLSPNLTGYIYLIYISIFGMVLTTIWSLIIPPVKFSLYFYKQKEPVINFESIDTKKIIQNKVIEPFRENIDRTYTQNDLKKLKCSEVIRKLWLDFKVSYTDVNLLKWSVWLSLSLCGYIMIGQYIQILWQKLEKQDINAHLMNAAVDSLTTILSAVATYSTGRINGSWDKYGEYLIAIVSMGLGCILIVLSSNKSLNWSYGYYIIFCCTYQTMLTISSAEIAKFLKRDCYALVFGFNKFITSILQSFFVIVIVKDTFFSFNIEEQIYFYGLYFAFLGFVYILLFLLVMKGVLKKNILINTI</sequence>
<feature type="transmembrane region" description="Helical" evidence="2">
    <location>
        <begin position="385"/>
        <end position="410"/>
    </location>
</feature>
<dbReference type="SUPFAM" id="SSF103473">
    <property type="entry name" value="MFS general substrate transporter"/>
    <property type="match status" value="1"/>
</dbReference>
<gene>
    <name evidence="4 5" type="primary">LOC112686150</name>
</gene>
<keyword evidence="3" id="KW-1185">Reference proteome</keyword>
<organism evidence="3 4">
    <name type="scientific">Sipha flava</name>
    <name type="common">yellow sugarcane aphid</name>
    <dbReference type="NCBI Taxonomy" id="143950"/>
    <lineage>
        <taxon>Eukaryota</taxon>
        <taxon>Metazoa</taxon>
        <taxon>Ecdysozoa</taxon>
        <taxon>Arthropoda</taxon>
        <taxon>Hexapoda</taxon>
        <taxon>Insecta</taxon>
        <taxon>Pterygota</taxon>
        <taxon>Neoptera</taxon>
        <taxon>Paraneoptera</taxon>
        <taxon>Hemiptera</taxon>
        <taxon>Sternorrhyncha</taxon>
        <taxon>Aphidomorpha</taxon>
        <taxon>Aphidoidea</taxon>
        <taxon>Aphididae</taxon>
        <taxon>Sipha</taxon>
    </lineage>
</organism>
<dbReference type="InterPro" id="IPR036259">
    <property type="entry name" value="MFS_trans_sf"/>
</dbReference>
<dbReference type="RefSeq" id="XP_025414114.1">
    <property type="nucleotide sequence ID" value="XM_025558329.1"/>
</dbReference>
<dbReference type="NCBIfam" id="TIGR00806">
    <property type="entry name" value="rfc"/>
    <property type="match status" value="1"/>
</dbReference>
<dbReference type="GO" id="GO:0005886">
    <property type="term" value="C:plasma membrane"/>
    <property type="evidence" value="ECO:0007669"/>
    <property type="project" value="TreeGrafter"/>
</dbReference>
<feature type="transmembrane region" description="Helical" evidence="2">
    <location>
        <begin position="73"/>
        <end position="91"/>
    </location>
</feature>
<feature type="transmembrane region" description="Helical" evidence="2">
    <location>
        <begin position="265"/>
        <end position="285"/>
    </location>
</feature>
<reference evidence="4 5" key="1">
    <citation type="submission" date="2025-04" db="UniProtKB">
        <authorList>
            <consortium name="RefSeq"/>
        </authorList>
    </citation>
    <scope>IDENTIFICATION</scope>
    <source>
        <tissue evidence="4 5">Whole body</tissue>
    </source>
</reference>
<dbReference type="PANTHER" id="PTHR10686">
    <property type="entry name" value="FOLATE TRANSPORTER"/>
    <property type="match status" value="1"/>
</dbReference>
<dbReference type="OrthoDB" id="18814at2759"/>
<evidence type="ECO:0000313" key="4">
    <source>
        <dbReference type="RefSeq" id="XP_025414113.1"/>
    </source>
</evidence>
<accession>A0A8B8FUE7</accession>
<evidence type="ECO:0000313" key="5">
    <source>
        <dbReference type="RefSeq" id="XP_025414114.1"/>
    </source>
</evidence>
<name>A0A8B8FUE7_9HEMI</name>
<proteinExistence type="inferred from homology"/>
<keyword evidence="2" id="KW-0472">Membrane</keyword>
<dbReference type="InterPro" id="IPR002666">
    <property type="entry name" value="Folate_carrier"/>
</dbReference>
<feature type="transmembrane region" description="Helical" evidence="2">
    <location>
        <begin position="165"/>
        <end position="189"/>
    </location>
</feature>
<feature type="transmembrane region" description="Helical" evidence="2">
    <location>
        <begin position="358"/>
        <end position="378"/>
    </location>
</feature>
<evidence type="ECO:0000313" key="3">
    <source>
        <dbReference type="Proteomes" id="UP000694846"/>
    </source>
</evidence>
<dbReference type="Proteomes" id="UP000694846">
    <property type="component" value="Unplaced"/>
</dbReference>
<dbReference type="GO" id="GO:0090482">
    <property type="term" value="F:vitamin transmembrane transporter activity"/>
    <property type="evidence" value="ECO:0007669"/>
    <property type="project" value="InterPro"/>
</dbReference>
<dbReference type="Gene3D" id="1.20.1250.20">
    <property type="entry name" value="MFS general substrate transporter like domains"/>
    <property type="match status" value="1"/>
</dbReference>
<dbReference type="Pfam" id="PF01770">
    <property type="entry name" value="Folate_carrier"/>
    <property type="match status" value="1"/>
</dbReference>
<protein>
    <submittedName>
        <fullName evidence="4 5">Folate transporter 1-like isoform X1</fullName>
    </submittedName>
</protein>
<feature type="transmembrane region" description="Helical" evidence="2">
    <location>
        <begin position="327"/>
        <end position="346"/>
    </location>
</feature>
<comment type="similarity">
    <text evidence="1">Belongs to the reduced folate carrier (RFC) transporter (TC 2.A.48) family.</text>
</comment>
<evidence type="ECO:0000256" key="1">
    <source>
        <dbReference type="ARBA" id="ARBA00005773"/>
    </source>
</evidence>
<feature type="transmembrane region" description="Helical" evidence="2">
    <location>
        <begin position="422"/>
        <end position="443"/>
    </location>
</feature>
<dbReference type="PANTHER" id="PTHR10686:SF18">
    <property type="entry name" value="IP11787P-RELATED"/>
    <property type="match status" value="1"/>
</dbReference>
<evidence type="ECO:0000256" key="2">
    <source>
        <dbReference type="SAM" id="Phobius"/>
    </source>
</evidence>
<keyword evidence="2" id="KW-0812">Transmembrane</keyword>
<keyword evidence="2" id="KW-1133">Transmembrane helix</keyword>
<feature type="transmembrane region" description="Helical" evidence="2">
    <location>
        <begin position="47"/>
        <end position="66"/>
    </location>
</feature>
<dbReference type="AlphaFoldDB" id="A0A8B8FUE7"/>